<dbReference type="InterPro" id="IPR019734">
    <property type="entry name" value="TPR_rpt"/>
</dbReference>
<protein>
    <submittedName>
        <fullName evidence="3">TPR repeat containing exported protein</fullName>
    </submittedName>
</protein>
<feature type="transmembrane region" description="Helical" evidence="1">
    <location>
        <begin position="186"/>
        <end position="207"/>
    </location>
</feature>
<organism evidence="3 4">
    <name type="scientific">Candidatus Jettenia ecosi</name>
    <dbReference type="NCBI Taxonomy" id="2494326"/>
    <lineage>
        <taxon>Bacteria</taxon>
        <taxon>Pseudomonadati</taxon>
        <taxon>Planctomycetota</taxon>
        <taxon>Candidatus Brocadiia</taxon>
        <taxon>Candidatus Brocadiales</taxon>
        <taxon>Candidatus Brocadiaceae</taxon>
        <taxon>Candidatus Jettenia</taxon>
    </lineage>
</organism>
<dbReference type="Pfam" id="PF13174">
    <property type="entry name" value="TPR_6"/>
    <property type="match status" value="2"/>
</dbReference>
<feature type="transmembrane region" description="Helical" evidence="1">
    <location>
        <begin position="35"/>
        <end position="54"/>
    </location>
</feature>
<comment type="caution">
    <text evidence="3">The sequence shown here is derived from an EMBL/GenBank/DDBJ whole genome shotgun (WGS) entry which is preliminary data.</text>
</comment>
<dbReference type="Proteomes" id="UP000319783">
    <property type="component" value="Unassembled WGS sequence"/>
</dbReference>
<feature type="transmembrane region" description="Helical" evidence="1">
    <location>
        <begin position="261"/>
        <end position="278"/>
    </location>
</feature>
<feature type="transmembrane region" description="Helical" evidence="1">
    <location>
        <begin position="290"/>
        <end position="308"/>
    </location>
</feature>
<dbReference type="Gene3D" id="1.25.40.10">
    <property type="entry name" value="Tetratricopeptide repeat domain"/>
    <property type="match status" value="1"/>
</dbReference>
<evidence type="ECO:0000259" key="2">
    <source>
        <dbReference type="Pfam" id="PF10131"/>
    </source>
</evidence>
<gene>
    <name evidence="3" type="ORF">JETT_2266</name>
</gene>
<dbReference type="InterPro" id="IPR011990">
    <property type="entry name" value="TPR-like_helical_dom_sf"/>
</dbReference>
<feature type="transmembrane region" description="Helical" evidence="1">
    <location>
        <begin position="61"/>
        <end position="81"/>
    </location>
</feature>
<feature type="transmembrane region" description="Helical" evidence="1">
    <location>
        <begin position="227"/>
        <end position="249"/>
    </location>
</feature>
<name>A0A533QLL9_9BACT</name>
<evidence type="ECO:0000313" key="4">
    <source>
        <dbReference type="Proteomes" id="UP000319783"/>
    </source>
</evidence>
<feature type="transmembrane region" description="Helical" evidence="1">
    <location>
        <begin position="87"/>
        <end position="107"/>
    </location>
</feature>
<feature type="transmembrane region" description="Helical" evidence="1">
    <location>
        <begin position="145"/>
        <end position="174"/>
    </location>
</feature>
<keyword evidence="1" id="KW-0812">Transmembrane</keyword>
<sequence>MASHYYPAQYLKEVLLPKGRIVGWLQGNYAGFPLFQVYFPCPFLLIVLLSYLIPMQIAFKIVSVLGVFSLPLCVYFSLRLMRYTFPIPIFGALFTLPFLFMEANSMWGGNIPSTLAGEFAFGIGLSLSMLFLGTSYSGIEKKRGVIINSILLFFIGFNHAYTLLFSVLTSSFFLITTKDFIYKLKYLLKVYVIAFLLISFWAIPLVANIAYTTNFNIIWRMESFFEVIPAILIPFVIASILGSIAYIYFSIGKKEKIDIRLGYLWYGIVMSILFYFSANKIGVVDIRFLPFMQLLLMIIAAAGFYKSIHYIKQKWMAPIILTPLVLLWVSEQVKFIPDWITWNFTGFEAKEFWPQFCKINEYLKGTENDPRVVYEHSPEHNAAGTTRVFESIPFFSGRSTLEGLYMQSAITSPFAFYIQSEISKVASAPLPDYTYTSLNLNEGMKHLKMFNVKDFIVISDTVKSAMKQLPEFELKASYPPYEIYELKTNDNHYVVPLSYEPLLCITKNWKRLFYEWFKDTSINDVHLVLDKGEMYQTADSCTELQPFRYIIKDDNIKNIPKIPIDTTGAYVKEMVKNSEILIETNWIHKPLLIKVSYHKNWKVEGARKIYQASPSFMLLYPQSGHVRLYFGYGMSDYIGRSLTILGFIIIGISLLPKVKNGSYLCHTRNPISLLHNSICLLHRIEYRFYRTKFFEVIYKNKAQVLTATVAAIFIFFLCAIFLQGKDPQRLYNDGLKYFNKKRYNEARQSFSGILHRSPFASLADDANYYYAICFFKEENSQKTIEAFLSLIERYKDSNWVPEAYYHIGLCKTRIGDIPGAKSTYQYVIDTYGATVWADYARERLHEFSSE</sequence>
<dbReference type="Pfam" id="PF10131">
    <property type="entry name" value="PTPS_related"/>
    <property type="match status" value="1"/>
</dbReference>
<evidence type="ECO:0000313" key="3">
    <source>
        <dbReference type="EMBL" id="TLD41470.1"/>
    </source>
</evidence>
<dbReference type="SUPFAM" id="SSF48452">
    <property type="entry name" value="TPR-like"/>
    <property type="match status" value="1"/>
</dbReference>
<accession>A0A533QLL9</accession>
<reference evidence="3 4" key="1">
    <citation type="submission" date="2019-04" db="EMBL/GenBank/DDBJ databases">
        <title>Genome of a novel bacterium Candidatus Jettenia ecosi reconstructed from metagenome of an anammox bioreactor.</title>
        <authorList>
            <person name="Mardanov A.V."/>
            <person name="Beletsky A.V."/>
            <person name="Ravin N.V."/>
            <person name="Botchkova E.A."/>
            <person name="Litti Y.V."/>
            <person name="Nozhevnikova A.N."/>
        </authorList>
    </citation>
    <scope>NUCLEOTIDE SEQUENCE [LARGE SCALE GENOMIC DNA]</scope>
    <source>
        <strain evidence="3">J2</strain>
    </source>
</reference>
<feature type="domain" description="Membrane protein 6-pyruvoyl-tetrahydropterin synthase-related" evidence="2">
    <location>
        <begin position="38"/>
        <end position="497"/>
    </location>
</feature>
<dbReference type="EMBL" id="SULG01000047">
    <property type="protein sequence ID" value="TLD41470.1"/>
    <property type="molecule type" value="Genomic_DNA"/>
</dbReference>
<evidence type="ECO:0000256" key="1">
    <source>
        <dbReference type="SAM" id="Phobius"/>
    </source>
</evidence>
<proteinExistence type="predicted"/>
<feature type="transmembrane region" description="Helical" evidence="1">
    <location>
        <begin position="702"/>
        <end position="722"/>
    </location>
</feature>
<feature type="transmembrane region" description="Helical" evidence="1">
    <location>
        <begin position="637"/>
        <end position="655"/>
    </location>
</feature>
<dbReference type="AlphaFoldDB" id="A0A533QLL9"/>
<dbReference type="InterPro" id="IPR018776">
    <property type="entry name" value="Membrane_prot_PTPS-rel_domain"/>
</dbReference>
<keyword evidence="1" id="KW-1133">Transmembrane helix</keyword>
<keyword evidence="1" id="KW-0472">Membrane</keyword>
<feature type="transmembrane region" description="Helical" evidence="1">
    <location>
        <begin position="119"/>
        <end position="139"/>
    </location>
</feature>